<evidence type="ECO:0000313" key="1">
    <source>
        <dbReference type="EMBL" id="MCG5072289.1"/>
    </source>
</evidence>
<proteinExistence type="predicted"/>
<evidence type="ECO:0008006" key="3">
    <source>
        <dbReference type="Google" id="ProtNLM"/>
    </source>
</evidence>
<accession>A0A9X1RP18</accession>
<name>A0A9X1RP18_9BURK</name>
<dbReference type="EMBL" id="JAKLJA010000001">
    <property type="protein sequence ID" value="MCG5072289.1"/>
    <property type="molecule type" value="Genomic_DNA"/>
</dbReference>
<dbReference type="AlphaFoldDB" id="A0A9X1RP18"/>
<dbReference type="RefSeq" id="WP_238462040.1">
    <property type="nucleotide sequence ID" value="NZ_JAKLJA010000001.1"/>
</dbReference>
<reference evidence="1" key="1">
    <citation type="submission" date="2022-01" db="EMBL/GenBank/DDBJ databases">
        <title>Genome sequence and assembly of Parabukholderia sp. RG36.</title>
        <authorList>
            <person name="Chhetri G."/>
        </authorList>
    </citation>
    <scope>NUCLEOTIDE SEQUENCE</scope>
    <source>
        <strain evidence="1">RG36</strain>
    </source>
</reference>
<gene>
    <name evidence="1" type="ORF">L5014_02740</name>
</gene>
<evidence type="ECO:0000313" key="2">
    <source>
        <dbReference type="Proteomes" id="UP001139308"/>
    </source>
</evidence>
<sequence length="128" mass="13994">MTDAFHWWGQDIQFSASGDDLTASGVTELNQRIVRALLTPPGTYLSHPEYGAGLGRFVGRALSSEQFTEIKSLIQSVLKNEPDVQKQPAPTYTYQHDATGLLSVTINYVYVPTGVPQTLSFNVPAYGS</sequence>
<dbReference type="Proteomes" id="UP001139308">
    <property type="component" value="Unassembled WGS sequence"/>
</dbReference>
<dbReference type="Gene3D" id="3.10.450.40">
    <property type="match status" value="1"/>
</dbReference>
<dbReference type="SUPFAM" id="SSF160719">
    <property type="entry name" value="gpW/gp25-like"/>
    <property type="match status" value="1"/>
</dbReference>
<protein>
    <recommendedName>
        <fullName evidence="3">IraD/Gp25-like domain-containing protein</fullName>
    </recommendedName>
</protein>
<organism evidence="1 2">
    <name type="scientific">Paraburkholderia tagetis</name>
    <dbReference type="NCBI Taxonomy" id="2913261"/>
    <lineage>
        <taxon>Bacteria</taxon>
        <taxon>Pseudomonadati</taxon>
        <taxon>Pseudomonadota</taxon>
        <taxon>Betaproteobacteria</taxon>
        <taxon>Burkholderiales</taxon>
        <taxon>Burkholderiaceae</taxon>
        <taxon>Paraburkholderia</taxon>
    </lineage>
</organism>
<keyword evidence="2" id="KW-1185">Reference proteome</keyword>
<comment type="caution">
    <text evidence="1">The sequence shown here is derived from an EMBL/GenBank/DDBJ whole genome shotgun (WGS) entry which is preliminary data.</text>
</comment>